<dbReference type="SUPFAM" id="SSF46689">
    <property type="entry name" value="Homeodomain-like"/>
    <property type="match status" value="1"/>
</dbReference>
<feature type="domain" description="POU-specific atypical" evidence="4">
    <location>
        <begin position="141"/>
        <end position="236"/>
    </location>
</feature>
<dbReference type="InterPro" id="IPR044869">
    <property type="entry name" value="HNF-1_POU"/>
</dbReference>
<dbReference type="Pfam" id="PF00046">
    <property type="entry name" value="Homeodomain"/>
    <property type="match status" value="1"/>
</dbReference>
<keyword evidence="1 2" id="KW-0539">Nucleus</keyword>
<evidence type="ECO:0000313" key="6">
    <source>
        <dbReference type="RefSeq" id="XP_035697526.1"/>
    </source>
</evidence>
<dbReference type="PANTHER" id="PTHR14618">
    <property type="entry name" value="HOMEODOX-CONTAINING PROTEIN 1 HMBOX1"/>
    <property type="match status" value="1"/>
</dbReference>
<dbReference type="GO" id="GO:0005634">
    <property type="term" value="C:nucleus"/>
    <property type="evidence" value="ECO:0000318"/>
    <property type="project" value="GO_Central"/>
</dbReference>
<dbReference type="PROSITE" id="PS51936">
    <property type="entry name" value="POU_4"/>
    <property type="match status" value="1"/>
</dbReference>
<feature type="domain" description="Homeobox" evidence="3">
    <location>
        <begin position="258"/>
        <end position="326"/>
    </location>
</feature>
<dbReference type="Pfam" id="PF04814">
    <property type="entry name" value="HNF-1_N"/>
    <property type="match status" value="1"/>
</dbReference>
<dbReference type="GO" id="GO:0003691">
    <property type="term" value="F:double-stranded telomeric DNA binding"/>
    <property type="evidence" value="ECO:0007669"/>
    <property type="project" value="InterPro"/>
</dbReference>
<dbReference type="InterPro" id="IPR006899">
    <property type="entry name" value="HNF-1_N"/>
</dbReference>
<dbReference type="FunFam" id="1.10.260.40:FF:000068">
    <property type="entry name" value="Uncharacterized protein"/>
    <property type="match status" value="1"/>
</dbReference>
<dbReference type="SUPFAM" id="SSF47413">
    <property type="entry name" value="lambda repressor-like DNA-binding domains"/>
    <property type="match status" value="1"/>
</dbReference>
<accession>A0A9J7NBZ9</accession>
<sequence>MPGGRIEQMEPKFTLEQFNLLTRLVSIGERLQQAGLPWDNMFKTIRMMQQSCHLGEKLPMCVTEPPIFTREQLILLTRQLSVYQSLQQTGLSEDSIFHIMPYMQQHITTNIDIDELHQNGKESKEKKAEKVDGEVIPCVKTSLEQITDEKLMTDVDELMRKIGTAMTELNAEIKIFLRIHNISQDTVSKQIGTSQSVVSAFLTHGRGLKPVNKRALYTWYLRQKRNVSGVSDTNCSQQSTMKRTFDLTNDSPAQCLDHKQRRVRVKWPSAATMILERFFQMDKNPTENQREEIARVCNDELQKAGEEYPHDQLMTSAQVQTWFMDRWFQDITKHQRS</sequence>
<evidence type="ECO:0000259" key="4">
    <source>
        <dbReference type="PROSITE" id="PS51936"/>
    </source>
</evidence>
<dbReference type="OrthoDB" id="10166167at2759"/>
<evidence type="ECO:0000313" key="5">
    <source>
        <dbReference type="Proteomes" id="UP000001554"/>
    </source>
</evidence>
<evidence type="ECO:0000313" key="7">
    <source>
        <dbReference type="RefSeq" id="XP_035697535.1"/>
    </source>
</evidence>
<dbReference type="SMART" id="SM00389">
    <property type="entry name" value="HOX"/>
    <property type="match status" value="1"/>
</dbReference>
<dbReference type="GO" id="GO:0045893">
    <property type="term" value="P:positive regulation of DNA-templated transcription"/>
    <property type="evidence" value="ECO:0007669"/>
    <property type="project" value="InterPro"/>
</dbReference>
<dbReference type="InterPro" id="IPR001356">
    <property type="entry name" value="HD"/>
</dbReference>
<keyword evidence="5" id="KW-1185">Reference proteome</keyword>
<reference evidence="6 7" key="2">
    <citation type="submission" date="2025-04" db="UniProtKB">
        <authorList>
            <consortium name="RefSeq"/>
        </authorList>
    </citation>
    <scope>IDENTIFICATION</scope>
    <source>
        <strain evidence="6 7">S238N-H82</strain>
        <tissue evidence="6 7">Testes</tissue>
    </source>
</reference>
<evidence type="ECO:0000256" key="1">
    <source>
        <dbReference type="PROSITE-ProRule" id="PRU00108"/>
    </source>
</evidence>
<dbReference type="GeneID" id="118430647"/>
<comment type="subcellular location">
    <subcellularLocation>
        <location evidence="1 2">Nucleus</location>
    </subcellularLocation>
</comment>
<gene>
    <name evidence="6 7 8" type="primary">LOC118430647</name>
</gene>
<dbReference type="RefSeq" id="XP_035697542.1">
    <property type="nucleotide sequence ID" value="XM_035841649.1"/>
</dbReference>
<dbReference type="RefSeq" id="XP_035697535.1">
    <property type="nucleotide sequence ID" value="XM_035841642.1"/>
</dbReference>
<dbReference type="Proteomes" id="UP000001554">
    <property type="component" value="Chromosome 1"/>
</dbReference>
<dbReference type="PANTHER" id="PTHR14618:SF0">
    <property type="entry name" value="HOMEOBOX-CONTAINING PROTEIN 1"/>
    <property type="match status" value="1"/>
</dbReference>
<proteinExistence type="predicted"/>
<dbReference type="InterPro" id="IPR040363">
    <property type="entry name" value="HMBOX1"/>
</dbReference>
<dbReference type="PROSITE" id="PS50071">
    <property type="entry name" value="HOMEOBOX_2"/>
    <property type="match status" value="1"/>
</dbReference>
<dbReference type="Gene3D" id="1.10.260.40">
    <property type="entry name" value="lambda repressor-like DNA-binding domains"/>
    <property type="match status" value="1"/>
</dbReference>
<keyword evidence="1 2" id="KW-0371">Homeobox</keyword>
<organism evidence="5 7">
    <name type="scientific">Branchiostoma floridae</name>
    <name type="common">Florida lancelet</name>
    <name type="synonym">Amphioxus</name>
    <dbReference type="NCBI Taxonomy" id="7739"/>
    <lineage>
        <taxon>Eukaryota</taxon>
        <taxon>Metazoa</taxon>
        <taxon>Chordata</taxon>
        <taxon>Cephalochordata</taxon>
        <taxon>Leptocardii</taxon>
        <taxon>Amphioxiformes</taxon>
        <taxon>Branchiostomatidae</taxon>
        <taxon>Branchiostoma</taxon>
    </lineage>
</organism>
<evidence type="ECO:0000256" key="2">
    <source>
        <dbReference type="RuleBase" id="RU000682"/>
    </source>
</evidence>
<reference evidence="5" key="1">
    <citation type="journal article" date="2020" name="Nat. Ecol. Evol.">
        <title>Deeply conserved synteny resolves early events in vertebrate evolution.</title>
        <authorList>
            <person name="Simakov O."/>
            <person name="Marletaz F."/>
            <person name="Yue J.X."/>
            <person name="O'Connell B."/>
            <person name="Jenkins J."/>
            <person name="Brandt A."/>
            <person name="Calef R."/>
            <person name="Tung C.H."/>
            <person name="Huang T.K."/>
            <person name="Schmutz J."/>
            <person name="Satoh N."/>
            <person name="Yu J.K."/>
            <person name="Putnam N.H."/>
            <person name="Green R.E."/>
            <person name="Rokhsar D.S."/>
        </authorList>
    </citation>
    <scope>NUCLEOTIDE SEQUENCE [LARGE SCALE GENOMIC DNA]</scope>
    <source>
        <strain evidence="5">S238N-H82</strain>
    </source>
</reference>
<dbReference type="AlphaFoldDB" id="A0A9J7NBZ9"/>
<dbReference type="InterPro" id="IPR009057">
    <property type="entry name" value="Homeodomain-like_sf"/>
</dbReference>
<protein>
    <submittedName>
        <fullName evidence="6 7">Homeobox-containing protein 1-like isoform X1</fullName>
    </submittedName>
</protein>
<dbReference type="RefSeq" id="XP_035697526.1">
    <property type="nucleotide sequence ID" value="XM_035841633.1"/>
</dbReference>
<dbReference type="InterPro" id="IPR010982">
    <property type="entry name" value="Lambda_DNA-bd_dom_sf"/>
</dbReference>
<evidence type="ECO:0000259" key="3">
    <source>
        <dbReference type="PROSITE" id="PS50071"/>
    </source>
</evidence>
<dbReference type="Gene3D" id="1.10.10.60">
    <property type="entry name" value="Homeodomain-like"/>
    <property type="match status" value="1"/>
</dbReference>
<evidence type="ECO:0000313" key="8">
    <source>
        <dbReference type="RefSeq" id="XP_035697542.1"/>
    </source>
</evidence>
<dbReference type="CDD" id="cd00086">
    <property type="entry name" value="homeodomain"/>
    <property type="match status" value="1"/>
</dbReference>
<name>A0A9J7NBZ9_BRAFL</name>
<feature type="DNA-binding region" description="Homeobox" evidence="1">
    <location>
        <begin position="260"/>
        <end position="327"/>
    </location>
</feature>
<keyword evidence="1 2" id="KW-0238">DNA-binding</keyword>
<dbReference type="KEGG" id="bfo:118430647"/>